<dbReference type="PANTHER" id="PTHR45871">
    <property type="entry name" value="N-ACETYLGLUCOSAMINYL-PHOSPHATIDYLINOSITOL BIOSYNTHETIC PROTEIN"/>
    <property type="match status" value="1"/>
</dbReference>
<dbReference type="PANTHER" id="PTHR45871:SF1">
    <property type="entry name" value="PHOSPHATIDYLINOSITOL N-ACETYLGLUCOSAMINYLTRANSFERASE SUBUNIT A"/>
    <property type="match status" value="1"/>
</dbReference>
<feature type="compositionally biased region" description="Basic and acidic residues" evidence="2">
    <location>
        <begin position="697"/>
        <end position="712"/>
    </location>
</feature>
<feature type="region of interest" description="Disordered" evidence="2">
    <location>
        <begin position="2066"/>
        <end position="2091"/>
    </location>
</feature>
<dbReference type="Pfam" id="PF25151">
    <property type="entry name" value="TPR_Trm732_C"/>
    <property type="match status" value="1"/>
</dbReference>
<sequence length="2091" mass="231738">MESWDLSSKRKGSRKAYELRGRVQSCDPGELLSMLHTCIDLVQSEEDVVGGFECIREWSIRGSDTIALDELDRPSQSRLCATFWTFLPAERKTLSAKAREALEAILDLLEHLSARAPRGSPQCDQKTERNRSGKGVRAVPQPVPPLLSMLTSQALQVVDRKVSLIVIEVLSQRYGIQYISALEPNLYQHLVHGSEANQEIGLSRRSKLAIAHLRHEGQKFGLFAEVTSQETAGQRLLWCEIWSETIASTMVASGPDCRRRAHLCCFHIPSLLELAPWCLVPLVKAIKKRTTDQNALAGLLSAMRCAKLKALAVVGEAEHAVRLDDLSTLEDPCQTYIIAISPSLVRTCVSSSIQELQVLGLSLVTDARASSTSLTSDDFGIVRHFLNTNFSQSTPEGRNAVHSILARLMARLKASTHVASRKREGGAGVIEDAKHFLQWLHRLSTLALHPGAPYHIARAGLSYLEMLSFTGVDPSISQANLPKRSAGQLDGLHFPFTATIATPDVVERLLQCADSTFLEVQSSAFRLLSRFPAPLAGLEDRNKAQAAILDKAVRLMLSTRESESNAASLLARLYLEVYIKRCGWSWTPLVRALKGTKEAMEQRPKAGCDMTLYFIDDVLELLDFLLQHDSILDAARHRPIHGTMVALQELFRGINVDACDDEHLRKVLVRTMALIDRAWEVTRGILCNRAPEGSFGAEEHNEMERALEAAEADHDDSDDDNDDDDDGISADEGDEEPDETTPRHQIILSYCWRGMKEASALLGSIVASTVDRRFWTEAQVRSVGERFNMWLSLVRHRGAFSTIYPSYLMAASALVRKDWPEVAKLPADWLESFIDGVASPRSSISTTRRSAGIGFAVLALVCATTSRTERSTIEKTVRRLIGIAHDSDEAASRVHALNILRVLVSDTSLSEPLQPFEGELFTLVIPCFTSTTWRIRNAAMMLFSQLCNRVFTYNLTNRDSAEAKKAWHEFFTRYSGLHDMLREQLTEHLASNGRDAMDAYQSSLFAVLLLLSRLQATDTTFNQQGANPELISPLVEKCLASKIWKLREIAASAYAASTVPKRASRVATEVFSKCTHEDENEAHGRLMAIRRLIVLARQHQLTSDLIDLETVLAQKASMWLEDNACAVTKAAFLDLVEELGGSVVDDASASYSSKWLLESRQLDIVALRDHLRRPGETLLLAACARTMLRLRRDTEADLLSHPVEDVRRQAIKPVSGHPLHLVIQRMLVDMVIEPSEGIITRIEAAKALVPVELSSAATSTEEVSRIHRLEQVALQGASVPLKEAAMPVLAGLLASSAVARNGSRLAAICEAIADRAQEERSFESRISAIETIEKISDLLFPTHSLERGQEEKSFFDARLALLKLVVDDDEDIRGCALAVAGKIGKSSSSDDTEQDHSPTYVARQCPPSCVASVERIWRWMESHYDRVGSALWRDHVWSLLCPSKDQRQMTLSVAFESSTALFAEERPNQFVDPEAQFVAAHAYCLEHAPSSSLIAAEMLQEVSEDAETLLAHIGTAFDEAAATPRSFFTTYQLAMRLSLAMDALSRHLDADVSGQRSTKTAKQQQALDRLWKLKGESPAEEGPSDPGQRDQEQVDREVDALGLANGQTKLHIAMVSDFFFPNVGGVEGHIYMLSHRLLERGHKVIVITHAYPPHRVGVRYLSGGLKVYYVPYQVIARQDTLPNFFSLLPLLRQILVREGIDLVHAHQALSSMGLESLLHAKSMGLKTVFTDHSLFGFSDAASILTNKLLRFLLSDVDAVVCVSHTAKENTTLRANLDPCKVSVVPNAVESDSFKPRTPTLVHEDPRQVTIVVLSRLMYRKGIDLLLACIPRLCALDPHIRFIIGGDGPKRVELEQMRERFSSLHSRVDVCGAIRAGSQVRNHLVKGHVFLNTSLTEAFGTGIVEAASCGLLVVSTRVGGIPEVLPDWMNLLAEPDEDDIVDTTLRAIRLVRLRLLKSRMMTREERESAASTQGASGSEGEPREVAPDPWNQHTRLSQMYSWSNTAQRVERVYMQALKKPMPSTLERLVQFRQGGPIAGIIFVIVVSVEMLFLIVLKHLSPSDDIEVLDPTSGEPDEVAKGQGQPIQLSRFS</sequence>
<evidence type="ECO:0000259" key="6">
    <source>
        <dbReference type="Pfam" id="PF25150"/>
    </source>
</evidence>
<dbReference type="CDD" id="cd03796">
    <property type="entry name" value="GT4_PIG-A-like"/>
    <property type="match status" value="1"/>
</dbReference>
<feature type="domain" description="tRNA (32-2'-O)-methyltransferase regulator THADA-like C-terminal TPR repeats region" evidence="7">
    <location>
        <begin position="936"/>
        <end position="1092"/>
    </location>
</feature>
<dbReference type="STRING" id="215250.A0A316YRT1"/>
<feature type="transmembrane region" description="Helical" evidence="3">
    <location>
        <begin position="2036"/>
        <end position="2055"/>
    </location>
</feature>
<organism evidence="8 9">
    <name type="scientific">Acaromyces ingoldii</name>
    <dbReference type="NCBI Taxonomy" id="215250"/>
    <lineage>
        <taxon>Eukaryota</taxon>
        <taxon>Fungi</taxon>
        <taxon>Dikarya</taxon>
        <taxon>Basidiomycota</taxon>
        <taxon>Ustilaginomycotina</taxon>
        <taxon>Exobasidiomycetes</taxon>
        <taxon>Exobasidiales</taxon>
        <taxon>Cryptobasidiaceae</taxon>
        <taxon>Acaromyces</taxon>
    </lineage>
</organism>
<feature type="domain" description="DUF2428" evidence="5">
    <location>
        <begin position="668"/>
        <end position="933"/>
    </location>
</feature>
<dbReference type="SUPFAM" id="SSF48371">
    <property type="entry name" value="ARM repeat"/>
    <property type="match status" value="2"/>
</dbReference>
<keyword evidence="9" id="KW-1185">Reference proteome</keyword>
<dbReference type="InterPro" id="IPR016024">
    <property type="entry name" value="ARM-type_fold"/>
</dbReference>
<evidence type="ECO:0000313" key="8">
    <source>
        <dbReference type="EMBL" id="PWN90713.1"/>
    </source>
</evidence>
<dbReference type="GO" id="GO:0006506">
    <property type="term" value="P:GPI anchor biosynthetic process"/>
    <property type="evidence" value="ECO:0007669"/>
    <property type="project" value="InterPro"/>
</dbReference>
<keyword evidence="3" id="KW-0472">Membrane</keyword>
<dbReference type="GO" id="GO:0017176">
    <property type="term" value="F:phosphatidylinositol N-acetylglucosaminyltransferase activity"/>
    <property type="evidence" value="ECO:0007669"/>
    <property type="project" value="InterPro"/>
</dbReference>
<evidence type="ECO:0000256" key="1">
    <source>
        <dbReference type="ARBA" id="ARBA00022679"/>
    </source>
</evidence>
<dbReference type="Proteomes" id="UP000245768">
    <property type="component" value="Unassembled WGS sequence"/>
</dbReference>
<dbReference type="Pfam" id="PF10350">
    <property type="entry name" value="DUF2428"/>
    <property type="match status" value="1"/>
</dbReference>
<name>A0A316YRT1_9BASI</name>
<dbReference type="InterPro" id="IPR013234">
    <property type="entry name" value="PIGA_GPI_anchor_biosynthesis"/>
</dbReference>
<proteinExistence type="predicted"/>
<feature type="domain" description="PIGA GPI anchor biosynthesis" evidence="4">
    <location>
        <begin position="1649"/>
        <end position="1739"/>
    </location>
</feature>
<feature type="region of interest" description="Disordered" evidence="2">
    <location>
        <begin position="116"/>
        <end position="138"/>
    </location>
</feature>
<dbReference type="EMBL" id="KZ819636">
    <property type="protein sequence ID" value="PWN90713.1"/>
    <property type="molecule type" value="Genomic_DNA"/>
</dbReference>
<dbReference type="GeneID" id="37046960"/>
<dbReference type="Gene3D" id="3.40.50.2000">
    <property type="entry name" value="Glycogen Phosphorylase B"/>
    <property type="match status" value="2"/>
</dbReference>
<dbReference type="Pfam" id="PF08288">
    <property type="entry name" value="PIGA"/>
    <property type="match status" value="1"/>
</dbReference>
<gene>
    <name evidence="8" type="ORF">FA10DRAFT_301922</name>
</gene>
<evidence type="ECO:0000256" key="2">
    <source>
        <dbReference type="SAM" id="MobiDB-lite"/>
    </source>
</evidence>
<dbReference type="FunFam" id="3.40.50.2000:FF:000093">
    <property type="entry name" value="UDP-GlcNAc:PI a1-6 GlcNAc-transferase"/>
    <property type="match status" value="1"/>
</dbReference>
<evidence type="ECO:0000313" key="9">
    <source>
        <dbReference type="Proteomes" id="UP000245768"/>
    </source>
</evidence>
<reference evidence="8 9" key="1">
    <citation type="journal article" date="2018" name="Mol. Biol. Evol.">
        <title>Broad Genomic Sampling Reveals a Smut Pathogenic Ancestry of the Fungal Clade Ustilaginomycotina.</title>
        <authorList>
            <person name="Kijpornyongpan T."/>
            <person name="Mondo S.J."/>
            <person name="Barry K."/>
            <person name="Sandor L."/>
            <person name="Lee J."/>
            <person name="Lipzen A."/>
            <person name="Pangilinan J."/>
            <person name="LaButti K."/>
            <person name="Hainaut M."/>
            <person name="Henrissat B."/>
            <person name="Grigoriev I.V."/>
            <person name="Spatafora J.W."/>
            <person name="Aime M.C."/>
        </authorList>
    </citation>
    <scope>NUCLEOTIDE SEQUENCE [LARGE SCALE GENOMIC DNA]</scope>
    <source>
        <strain evidence="8 9">MCA 4198</strain>
    </source>
</reference>
<dbReference type="RefSeq" id="XP_025377911.1">
    <property type="nucleotide sequence ID" value="XM_025525044.1"/>
</dbReference>
<dbReference type="InParanoid" id="A0A316YRT1"/>
<feature type="domain" description="tRNA (32-2'-O)-methyltransferase regulator THADA-like TPR repeats region" evidence="6">
    <location>
        <begin position="238"/>
        <end position="521"/>
    </location>
</feature>
<keyword evidence="1" id="KW-0808">Transferase</keyword>
<dbReference type="InterPro" id="IPR011989">
    <property type="entry name" value="ARM-like"/>
</dbReference>
<dbReference type="InterPro" id="IPR056843">
    <property type="entry name" value="THADA-like_TPR"/>
</dbReference>
<keyword evidence="3" id="KW-1133">Transmembrane helix</keyword>
<dbReference type="Gene3D" id="1.25.10.10">
    <property type="entry name" value="Leucine-rich Repeat Variant"/>
    <property type="match status" value="1"/>
</dbReference>
<feature type="region of interest" description="Disordered" evidence="2">
    <location>
        <begin position="1963"/>
        <end position="1988"/>
    </location>
</feature>
<dbReference type="OrthoDB" id="734129at2759"/>
<dbReference type="GO" id="GO:0000506">
    <property type="term" value="C:glycosylphosphatidylinositol-N-acetylglucosaminyltransferase (GPI-GnT) complex"/>
    <property type="evidence" value="ECO:0007669"/>
    <property type="project" value="InterPro"/>
</dbReference>
<evidence type="ECO:0000259" key="4">
    <source>
        <dbReference type="Pfam" id="PF08288"/>
    </source>
</evidence>
<evidence type="ECO:0008006" key="10">
    <source>
        <dbReference type="Google" id="ProtNLM"/>
    </source>
</evidence>
<dbReference type="SUPFAM" id="SSF53756">
    <property type="entry name" value="UDP-Glycosyltransferase/glycogen phosphorylase"/>
    <property type="match status" value="1"/>
</dbReference>
<accession>A0A316YRT1</accession>
<evidence type="ECO:0000259" key="7">
    <source>
        <dbReference type="Pfam" id="PF25151"/>
    </source>
</evidence>
<protein>
    <recommendedName>
        <fullName evidence="10">Phosphatidylinositol N-acetylglucosaminyltransferase</fullName>
    </recommendedName>
</protein>
<dbReference type="InterPro" id="IPR056842">
    <property type="entry name" value="THADA-like_TPR_C"/>
</dbReference>
<keyword evidence="3" id="KW-0812">Transmembrane</keyword>
<dbReference type="InterPro" id="IPR019442">
    <property type="entry name" value="THADA/TRM732_DUF2428"/>
</dbReference>
<feature type="region of interest" description="Disordered" evidence="2">
    <location>
        <begin position="692"/>
        <end position="742"/>
    </location>
</feature>
<dbReference type="Pfam" id="PF25150">
    <property type="entry name" value="TPR_Trm732"/>
    <property type="match status" value="1"/>
</dbReference>
<dbReference type="InterPro" id="IPR039507">
    <property type="entry name" value="PIG-A/GPI3"/>
</dbReference>
<dbReference type="Pfam" id="PF13692">
    <property type="entry name" value="Glyco_trans_1_4"/>
    <property type="match status" value="1"/>
</dbReference>
<evidence type="ECO:0000259" key="5">
    <source>
        <dbReference type="Pfam" id="PF10350"/>
    </source>
</evidence>
<feature type="compositionally biased region" description="Acidic residues" evidence="2">
    <location>
        <begin position="713"/>
        <end position="739"/>
    </location>
</feature>
<evidence type="ECO:0000256" key="3">
    <source>
        <dbReference type="SAM" id="Phobius"/>
    </source>
</evidence>